<dbReference type="EMBL" id="CAGKOT010000094">
    <property type="protein sequence ID" value="CAB5394976.1"/>
    <property type="molecule type" value="Genomic_DNA"/>
</dbReference>
<organism evidence="1 2">
    <name type="scientific">Rhizophagus irregularis</name>
    <dbReference type="NCBI Taxonomy" id="588596"/>
    <lineage>
        <taxon>Eukaryota</taxon>
        <taxon>Fungi</taxon>
        <taxon>Fungi incertae sedis</taxon>
        <taxon>Mucoromycota</taxon>
        <taxon>Glomeromycotina</taxon>
        <taxon>Glomeromycetes</taxon>
        <taxon>Glomerales</taxon>
        <taxon>Glomeraceae</taxon>
        <taxon>Rhizophagus</taxon>
    </lineage>
</organism>
<dbReference type="Proteomes" id="UP000684084">
    <property type="component" value="Unassembled WGS sequence"/>
</dbReference>
<comment type="caution">
    <text evidence="1">The sequence shown here is derived from an EMBL/GenBank/DDBJ whole genome shotgun (WGS) entry which is preliminary data.</text>
</comment>
<gene>
    <name evidence="1" type="ORF">CHRIB12_LOCUS23615</name>
</gene>
<protein>
    <submittedName>
        <fullName evidence="1">Uncharacterized protein</fullName>
    </submittedName>
</protein>
<name>A0A916EKD0_9GLOM</name>
<accession>A0A916EKD0</accession>
<proteinExistence type="predicted"/>
<dbReference type="OrthoDB" id="10285094at2759"/>
<sequence length="68" mass="7885">MPETFIHSFYKAKISGQRSLATIDNDYHFNKFTAICCQDVLYKFGSCCILKCLSSIHLSLNQWIKSIY</sequence>
<evidence type="ECO:0000313" key="1">
    <source>
        <dbReference type="EMBL" id="CAB5394976.1"/>
    </source>
</evidence>
<evidence type="ECO:0000313" key="2">
    <source>
        <dbReference type="Proteomes" id="UP000684084"/>
    </source>
</evidence>
<dbReference type="AlphaFoldDB" id="A0A916EKD0"/>
<reference evidence="1" key="1">
    <citation type="submission" date="2020-05" db="EMBL/GenBank/DDBJ databases">
        <authorList>
            <person name="Rincon C."/>
            <person name="Sanders R I."/>
            <person name="Robbins C."/>
            <person name="Chaturvedi A."/>
        </authorList>
    </citation>
    <scope>NUCLEOTIDE SEQUENCE</scope>
    <source>
        <strain evidence="1">CHB12</strain>
    </source>
</reference>